<dbReference type="NCBIfam" id="TIGR00460">
    <property type="entry name" value="fmt"/>
    <property type="match status" value="1"/>
</dbReference>
<dbReference type="InterPro" id="IPR037022">
    <property type="entry name" value="Formyl_trans_C_sf"/>
</dbReference>
<evidence type="ECO:0000256" key="8">
    <source>
        <dbReference type="HAMAP-Rule" id="MF_00182"/>
    </source>
</evidence>
<evidence type="ECO:0000256" key="5">
    <source>
        <dbReference type="ARBA" id="ARBA00022679"/>
    </source>
</evidence>
<sequence>MSNPYRIIFMGTPDFAAVQLKTLCENGYRPIAVYTQPDKINGRGNRITFSDVKKLAMEENIPVYQPTTFKSEDTIRELAALKPDLIIVVAYGKILPVAVIDAAVYGAINIHASLLPEYRGSAPIQRAIIDRKSETGISIMKLDSGMDTGDIIRMAPLKILPHMTAGELFESLSVLGAKELLYVLKNLPESMAGAKPQDHAKATYAEKVTKEMGHIDWEQEASVIDALIRGMYPSPGTYTYFHGKRIKIHAAFYENSDTAAIPKGTVVSLKDGNIGVAATHGIIYLTMVQPENHKRMKTIDFINGYQVETNDCFEY</sequence>
<evidence type="ECO:0000259" key="9">
    <source>
        <dbReference type="Pfam" id="PF00551"/>
    </source>
</evidence>
<dbReference type="CDD" id="cd08704">
    <property type="entry name" value="Met_tRNA_FMT_C"/>
    <property type="match status" value="1"/>
</dbReference>
<organism evidence="11 12">
    <name type="scientific">Dialister invisus</name>
    <dbReference type="NCBI Taxonomy" id="218538"/>
    <lineage>
        <taxon>Bacteria</taxon>
        <taxon>Bacillati</taxon>
        <taxon>Bacillota</taxon>
        <taxon>Negativicutes</taxon>
        <taxon>Veillonellales</taxon>
        <taxon>Veillonellaceae</taxon>
        <taxon>Dialister</taxon>
    </lineage>
</organism>
<dbReference type="Pfam" id="PF02911">
    <property type="entry name" value="Formyl_trans_C"/>
    <property type="match status" value="1"/>
</dbReference>
<protein>
    <recommendedName>
        <fullName evidence="4 8">Methionyl-tRNA formyltransferase</fullName>
        <ecNumber evidence="3 8">2.1.2.9</ecNumber>
    </recommendedName>
</protein>
<dbReference type="InterPro" id="IPR005793">
    <property type="entry name" value="Formyl_trans_C"/>
</dbReference>
<dbReference type="EC" id="2.1.2.9" evidence="3 8"/>
<comment type="caution">
    <text evidence="11">The sequence shown here is derived from an EMBL/GenBank/DDBJ whole genome shotgun (WGS) entry which is preliminary data.</text>
</comment>
<feature type="domain" description="Formyl transferase N-terminal" evidence="9">
    <location>
        <begin position="6"/>
        <end position="179"/>
    </location>
</feature>
<evidence type="ECO:0000256" key="7">
    <source>
        <dbReference type="ARBA" id="ARBA00048558"/>
    </source>
</evidence>
<dbReference type="EMBL" id="JABZMK010000001">
    <property type="protein sequence ID" value="MBF1128437.1"/>
    <property type="molecule type" value="Genomic_DNA"/>
</dbReference>
<evidence type="ECO:0000313" key="12">
    <source>
        <dbReference type="Proteomes" id="UP000757890"/>
    </source>
</evidence>
<dbReference type="SUPFAM" id="SSF53328">
    <property type="entry name" value="Formyltransferase"/>
    <property type="match status" value="1"/>
</dbReference>
<evidence type="ECO:0000256" key="2">
    <source>
        <dbReference type="ARBA" id="ARBA00010699"/>
    </source>
</evidence>
<gene>
    <name evidence="8" type="primary">fmt</name>
    <name evidence="11" type="ORF">HXL70_00060</name>
</gene>
<proteinExistence type="inferred from homology"/>
<evidence type="ECO:0000256" key="3">
    <source>
        <dbReference type="ARBA" id="ARBA00012261"/>
    </source>
</evidence>
<dbReference type="Proteomes" id="UP000757890">
    <property type="component" value="Unassembled WGS sequence"/>
</dbReference>
<dbReference type="GO" id="GO:0004479">
    <property type="term" value="F:methionyl-tRNA formyltransferase activity"/>
    <property type="evidence" value="ECO:0007669"/>
    <property type="project" value="UniProtKB-UniRule"/>
</dbReference>
<dbReference type="AlphaFoldDB" id="A0A930B6E1"/>
<dbReference type="PANTHER" id="PTHR11138">
    <property type="entry name" value="METHIONYL-TRNA FORMYLTRANSFERASE"/>
    <property type="match status" value="1"/>
</dbReference>
<feature type="domain" description="Formyl transferase C-terminal" evidence="10">
    <location>
        <begin position="207"/>
        <end position="305"/>
    </location>
</feature>
<evidence type="ECO:0000313" key="11">
    <source>
        <dbReference type="EMBL" id="MBF1128437.1"/>
    </source>
</evidence>
<name>A0A930B6E1_9FIRM</name>
<dbReference type="Pfam" id="PF00551">
    <property type="entry name" value="Formyl_trans_N"/>
    <property type="match status" value="1"/>
</dbReference>
<evidence type="ECO:0000256" key="6">
    <source>
        <dbReference type="ARBA" id="ARBA00022917"/>
    </source>
</evidence>
<dbReference type="InterPro" id="IPR041711">
    <property type="entry name" value="Met-tRNA-FMT_N"/>
</dbReference>
<evidence type="ECO:0000256" key="1">
    <source>
        <dbReference type="ARBA" id="ARBA00002606"/>
    </source>
</evidence>
<dbReference type="PANTHER" id="PTHR11138:SF5">
    <property type="entry name" value="METHIONYL-TRNA FORMYLTRANSFERASE, MITOCHONDRIAL"/>
    <property type="match status" value="1"/>
</dbReference>
<dbReference type="Gene3D" id="3.40.50.170">
    <property type="entry name" value="Formyl transferase, N-terminal domain"/>
    <property type="match status" value="1"/>
</dbReference>
<reference evidence="11" key="1">
    <citation type="submission" date="2020-04" db="EMBL/GenBank/DDBJ databases">
        <title>Deep metagenomics examines the oral microbiome during advanced dental caries in children, revealing novel taxa and co-occurrences with host molecules.</title>
        <authorList>
            <person name="Baker J.L."/>
            <person name="Morton J.T."/>
            <person name="Dinis M."/>
            <person name="Alvarez R."/>
            <person name="Tran N.C."/>
            <person name="Knight R."/>
            <person name="Edlund A."/>
        </authorList>
    </citation>
    <scope>NUCLEOTIDE SEQUENCE</scope>
    <source>
        <strain evidence="11">JCVI_32_bin.14</strain>
    </source>
</reference>
<comment type="catalytic activity">
    <reaction evidence="7 8">
        <text>L-methionyl-tRNA(fMet) + (6R)-10-formyltetrahydrofolate = N-formyl-L-methionyl-tRNA(fMet) + (6S)-5,6,7,8-tetrahydrofolate + H(+)</text>
        <dbReference type="Rhea" id="RHEA:24380"/>
        <dbReference type="Rhea" id="RHEA-COMP:9952"/>
        <dbReference type="Rhea" id="RHEA-COMP:9953"/>
        <dbReference type="ChEBI" id="CHEBI:15378"/>
        <dbReference type="ChEBI" id="CHEBI:57453"/>
        <dbReference type="ChEBI" id="CHEBI:78530"/>
        <dbReference type="ChEBI" id="CHEBI:78844"/>
        <dbReference type="ChEBI" id="CHEBI:195366"/>
        <dbReference type="EC" id="2.1.2.9"/>
    </reaction>
</comment>
<keyword evidence="6 8" id="KW-0648">Protein biosynthesis</keyword>
<dbReference type="HAMAP" id="MF_00182">
    <property type="entry name" value="Formyl_trans"/>
    <property type="match status" value="1"/>
</dbReference>
<dbReference type="InterPro" id="IPR005794">
    <property type="entry name" value="Fmt"/>
</dbReference>
<dbReference type="InterPro" id="IPR044135">
    <property type="entry name" value="Met-tRNA-FMT_C"/>
</dbReference>
<comment type="similarity">
    <text evidence="2 8">Belongs to the Fmt family.</text>
</comment>
<feature type="binding site" evidence="8">
    <location>
        <begin position="113"/>
        <end position="116"/>
    </location>
    <ligand>
        <name>(6S)-5,6,7,8-tetrahydrofolate</name>
        <dbReference type="ChEBI" id="CHEBI:57453"/>
    </ligand>
</feature>
<evidence type="ECO:0000256" key="4">
    <source>
        <dbReference type="ARBA" id="ARBA00016014"/>
    </source>
</evidence>
<dbReference type="InterPro" id="IPR011034">
    <property type="entry name" value="Formyl_transferase-like_C_sf"/>
</dbReference>
<accession>A0A930B6E1</accession>
<keyword evidence="5 8" id="KW-0808">Transferase</keyword>
<dbReference type="CDD" id="cd08646">
    <property type="entry name" value="FMT_core_Met-tRNA-FMT_N"/>
    <property type="match status" value="1"/>
</dbReference>
<dbReference type="GO" id="GO:0005829">
    <property type="term" value="C:cytosol"/>
    <property type="evidence" value="ECO:0007669"/>
    <property type="project" value="TreeGrafter"/>
</dbReference>
<dbReference type="InterPro" id="IPR002376">
    <property type="entry name" value="Formyl_transf_N"/>
</dbReference>
<comment type="function">
    <text evidence="1 8">Attaches a formyl group to the free amino group of methionyl-tRNA(fMet). The formyl group appears to play a dual role in the initiator identity of N-formylmethionyl-tRNA by promoting its recognition by IF2 and preventing the misappropriation of this tRNA by the elongation apparatus.</text>
</comment>
<evidence type="ECO:0000259" key="10">
    <source>
        <dbReference type="Pfam" id="PF02911"/>
    </source>
</evidence>
<dbReference type="SUPFAM" id="SSF50486">
    <property type="entry name" value="FMT C-terminal domain-like"/>
    <property type="match status" value="1"/>
</dbReference>
<dbReference type="Gene3D" id="3.10.25.10">
    <property type="entry name" value="Formyl transferase, C-terminal domain"/>
    <property type="match status" value="1"/>
</dbReference>
<dbReference type="InterPro" id="IPR036477">
    <property type="entry name" value="Formyl_transf_N_sf"/>
</dbReference>